<sequence length="87" mass="9586">MMGSRVDASIEVVDDDRVQRSCGEVGVNGDCTYTDEHSCNSGKGLSNRLCAILTISVSPAFVENLMWFNGKINQESQTLRQRNEDEG</sequence>
<evidence type="ECO:0000313" key="1">
    <source>
        <dbReference type="EMBL" id="CAI9302320.1"/>
    </source>
</evidence>
<dbReference type="EMBL" id="OX465085">
    <property type="protein sequence ID" value="CAI9302320.1"/>
    <property type="molecule type" value="Genomic_DNA"/>
</dbReference>
<reference evidence="1" key="1">
    <citation type="submission" date="2023-04" db="EMBL/GenBank/DDBJ databases">
        <authorList>
            <person name="Vijverberg K."/>
            <person name="Xiong W."/>
            <person name="Schranz E."/>
        </authorList>
    </citation>
    <scope>NUCLEOTIDE SEQUENCE</scope>
</reference>
<organism evidence="1 2">
    <name type="scientific">Lactuca saligna</name>
    <name type="common">Willowleaf lettuce</name>
    <dbReference type="NCBI Taxonomy" id="75948"/>
    <lineage>
        <taxon>Eukaryota</taxon>
        <taxon>Viridiplantae</taxon>
        <taxon>Streptophyta</taxon>
        <taxon>Embryophyta</taxon>
        <taxon>Tracheophyta</taxon>
        <taxon>Spermatophyta</taxon>
        <taxon>Magnoliopsida</taxon>
        <taxon>eudicotyledons</taxon>
        <taxon>Gunneridae</taxon>
        <taxon>Pentapetalae</taxon>
        <taxon>asterids</taxon>
        <taxon>campanulids</taxon>
        <taxon>Asterales</taxon>
        <taxon>Asteraceae</taxon>
        <taxon>Cichorioideae</taxon>
        <taxon>Cichorieae</taxon>
        <taxon>Lactucinae</taxon>
        <taxon>Lactuca</taxon>
    </lineage>
</organism>
<keyword evidence="2" id="KW-1185">Reference proteome</keyword>
<proteinExistence type="predicted"/>
<protein>
    <submittedName>
        <fullName evidence="1">Uncharacterized protein</fullName>
    </submittedName>
</protein>
<evidence type="ECO:0000313" key="2">
    <source>
        <dbReference type="Proteomes" id="UP001177003"/>
    </source>
</evidence>
<dbReference type="AlphaFoldDB" id="A0AA36EQU6"/>
<dbReference type="Proteomes" id="UP001177003">
    <property type="component" value="Chromosome 9"/>
</dbReference>
<gene>
    <name evidence="1" type="ORF">LSALG_LOCUS40813</name>
</gene>
<accession>A0AA36EQU6</accession>
<name>A0AA36EQU6_LACSI</name>